<dbReference type="GO" id="GO:0036381">
    <property type="term" value="F:pyridoxal 5'-phosphate synthase (glutamine hydrolysing) activity"/>
    <property type="evidence" value="ECO:0007669"/>
    <property type="project" value="UniProtKB-UniRule"/>
</dbReference>
<dbReference type="InterPro" id="IPR002161">
    <property type="entry name" value="PdxT/SNO"/>
</dbReference>
<dbReference type="InterPro" id="IPR029062">
    <property type="entry name" value="Class_I_gatase-like"/>
</dbReference>
<keyword evidence="5 10" id="KW-0456">Lyase</keyword>
<dbReference type="AlphaFoldDB" id="A0A1M6PTD7"/>
<feature type="active site" description="Charge relay system" evidence="10 11">
    <location>
        <position position="173"/>
    </location>
</feature>
<organism evidence="13 14">
    <name type="scientific">Alicyclobacillus tolerans</name>
    <dbReference type="NCBI Taxonomy" id="90970"/>
    <lineage>
        <taxon>Bacteria</taxon>
        <taxon>Bacillati</taxon>
        <taxon>Bacillota</taxon>
        <taxon>Bacilli</taxon>
        <taxon>Bacillales</taxon>
        <taxon>Alicyclobacillaceae</taxon>
        <taxon>Alicyclobacillus</taxon>
    </lineage>
</organism>
<evidence type="ECO:0000256" key="3">
    <source>
        <dbReference type="ARBA" id="ARBA00022898"/>
    </source>
</evidence>
<dbReference type="EMBL" id="FRAF01000008">
    <property type="protein sequence ID" value="SHK11171.1"/>
    <property type="molecule type" value="Genomic_DNA"/>
</dbReference>
<dbReference type="Proteomes" id="UP000184016">
    <property type="component" value="Unassembled WGS sequence"/>
</dbReference>
<feature type="binding site" evidence="10 12">
    <location>
        <begin position="47"/>
        <end position="49"/>
    </location>
    <ligand>
        <name>L-glutamine</name>
        <dbReference type="ChEBI" id="CHEBI:58359"/>
    </ligand>
</feature>
<dbReference type="EC" id="4.3.3.6" evidence="10"/>
<dbReference type="PIRSF" id="PIRSF005639">
    <property type="entry name" value="Glut_amidoT_SNO"/>
    <property type="match status" value="1"/>
</dbReference>
<dbReference type="PANTHER" id="PTHR31559:SF0">
    <property type="entry name" value="PYRIDOXAL 5'-PHOSPHATE SYNTHASE SUBUNIT SNO1-RELATED"/>
    <property type="match status" value="1"/>
</dbReference>
<dbReference type="GO" id="GO:0005829">
    <property type="term" value="C:cytosol"/>
    <property type="evidence" value="ECO:0007669"/>
    <property type="project" value="TreeGrafter"/>
</dbReference>
<feature type="binding site" evidence="10 12">
    <location>
        <position position="106"/>
    </location>
    <ligand>
        <name>L-glutamine</name>
        <dbReference type="ChEBI" id="CHEBI:58359"/>
    </ligand>
</feature>
<name>A0A1M6PTD7_9BACL</name>
<dbReference type="GO" id="GO:0042823">
    <property type="term" value="P:pyridoxal phosphate biosynthetic process"/>
    <property type="evidence" value="ECO:0007669"/>
    <property type="project" value="UniProtKB-UniRule"/>
</dbReference>
<evidence type="ECO:0000256" key="1">
    <source>
        <dbReference type="ARBA" id="ARBA00008345"/>
    </source>
</evidence>
<evidence type="ECO:0000256" key="10">
    <source>
        <dbReference type="HAMAP-Rule" id="MF_01615"/>
    </source>
</evidence>
<evidence type="ECO:0000256" key="4">
    <source>
        <dbReference type="ARBA" id="ARBA00022962"/>
    </source>
</evidence>
<dbReference type="PANTHER" id="PTHR31559">
    <property type="entry name" value="PYRIDOXAL 5'-PHOSPHATE SYNTHASE SUBUNIT SNO"/>
    <property type="match status" value="1"/>
</dbReference>
<feature type="binding site" evidence="10 12">
    <location>
        <begin position="135"/>
        <end position="136"/>
    </location>
    <ligand>
        <name>L-glutamine</name>
        <dbReference type="ChEBI" id="CHEBI:58359"/>
    </ligand>
</feature>
<evidence type="ECO:0000256" key="5">
    <source>
        <dbReference type="ARBA" id="ARBA00023239"/>
    </source>
</evidence>
<evidence type="ECO:0000256" key="9">
    <source>
        <dbReference type="ARBA" id="ARBA00064749"/>
    </source>
</evidence>
<dbReference type="GO" id="GO:0008614">
    <property type="term" value="P:pyridoxine metabolic process"/>
    <property type="evidence" value="ECO:0007669"/>
    <property type="project" value="TreeGrafter"/>
</dbReference>
<dbReference type="EC" id="3.5.1.2" evidence="10"/>
<dbReference type="Pfam" id="PF01174">
    <property type="entry name" value="SNO"/>
    <property type="match status" value="1"/>
</dbReference>
<keyword evidence="14" id="KW-1185">Reference proteome</keyword>
<comment type="similarity">
    <text evidence="1 10">Belongs to the glutaminase PdxT/SNO family.</text>
</comment>
<accession>A0A1M6PTD7</accession>
<comment type="catalytic activity">
    <reaction evidence="6 10">
        <text>aldehydo-D-ribose 5-phosphate + D-glyceraldehyde 3-phosphate + L-glutamine = pyridoxal 5'-phosphate + L-glutamate + phosphate + 3 H2O + H(+)</text>
        <dbReference type="Rhea" id="RHEA:31507"/>
        <dbReference type="ChEBI" id="CHEBI:15377"/>
        <dbReference type="ChEBI" id="CHEBI:15378"/>
        <dbReference type="ChEBI" id="CHEBI:29985"/>
        <dbReference type="ChEBI" id="CHEBI:43474"/>
        <dbReference type="ChEBI" id="CHEBI:58273"/>
        <dbReference type="ChEBI" id="CHEBI:58359"/>
        <dbReference type="ChEBI" id="CHEBI:59776"/>
        <dbReference type="ChEBI" id="CHEBI:597326"/>
        <dbReference type="EC" id="4.3.3.6"/>
    </reaction>
</comment>
<comment type="pathway">
    <text evidence="10">Cofactor biosynthesis; pyridoxal 5'-phosphate biosynthesis.</text>
</comment>
<dbReference type="GO" id="GO:0004359">
    <property type="term" value="F:glutaminase activity"/>
    <property type="evidence" value="ECO:0007669"/>
    <property type="project" value="UniProtKB-UniRule"/>
</dbReference>
<sequence>MMKIGVVAVQGAFREHQRMLNQLGVDTIEIKRSQHLENLNGIVLPGGESTSIGKLMREYGLIEPIREMVQQGTPIFGTCAGMIVMAKTISSGEEPHLAVMDVTVSRNSFGRQKDSFEADLDMDVIGSTPFPAVFIRAPHIESVGENVRVLSRYQGRIVAVQEKHCLAISFHPELTDDSRIHQYFLEKIVQPSLQTVR</sequence>
<evidence type="ECO:0000256" key="12">
    <source>
        <dbReference type="PIRSR" id="PIRSR005639-2"/>
    </source>
</evidence>
<evidence type="ECO:0000256" key="7">
    <source>
        <dbReference type="ARBA" id="ARBA00049534"/>
    </source>
</evidence>
<reference evidence="14" key="1">
    <citation type="submission" date="2016-11" db="EMBL/GenBank/DDBJ databases">
        <authorList>
            <person name="Varghese N."/>
            <person name="Submissions S."/>
        </authorList>
    </citation>
    <scope>NUCLEOTIDE SEQUENCE [LARGE SCALE GENOMIC DNA]</scope>
    <source>
        <strain evidence="14">USBA-503</strain>
    </source>
</reference>
<evidence type="ECO:0000313" key="14">
    <source>
        <dbReference type="Proteomes" id="UP000184016"/>
    </source>
</evidence>
<keyword evidence="4 10" id="KW-0315">Glutamine amidotransferase</keyword>
<evidence type="ECO:0000256" key="8">
    <source>
        <dbReference type="ARBA" id="ARBA00054599"/>
    </source>
</evidence>
<evidence type="ECO:0000256" key="11">
    <source>
        <dbReference type="PIRSR" id="PIRSR005639-1"/>
    </source>
</evidence>
<dbReference type="FunFam" id="3.40.50.880:FF:000010">
    <property type="entry name" value="uncharacterized protein LOC100176842 isoform X2"/>
    <property type="match status" value="1"/>
</dbReference>
<dbReference type="HAMAP" id="MF_01615">
    <property type="entry name" value="PdxT"/>
    <property type="match status" value="1"/>
</dbReference>
<dbReference type="GO" id="GO:0006543">
    <property type="term" value="P:L-glutamine catabolic process"/>
    <property type="evidence" value="ECO:0007669"/>
    <property type="project" value="UniProtKB-UniRule"/>
</dbReference>
<dbReference type="PROSITE" id="PS51130">
    <property type="entry name" value="PDXT_SNO_2"/>
    <property type="match status" value="1"/>
</dbReference>
<feature type="active site" description="Nucleophile" evidence="10 11">
    <location>
        <position position="79"/>
    </location>
</feature>
<feature type="active site" description="Charge relay system" evidence="10 11">
    <location>
        <position position="171"/>
    </location>
</feature>
<dbReference type="GO" id="GO:1903600">
    <property type="term" value="C:glutaminase complex"/>
    <property type="evidence" value="ECO:0007669"/>
    <property type="project" value="TreeGrafter"/>
</dbReference>
<dbReference type="STRING" id="1830138.SAMN05443507_108131"/>
<comment type="subunit">
    <text evidence="9 10">In the presence of PdxS, forms a dodecamer of heterodimers. Only shows activity in the heterodimer.</text>
</comment>
<evidence type="ECO:0000256" key="2">
    <source>
        <dbReference type="ARBA" id="ARBA00022801"/>
    </source>
</evidence>
<keyword evidence="2 10" id="KW-0378">Hydrolase</keyword>
<keyword evidence="3 10" id="KW-0663">Pyridoxal phosphate</keyword>
<evidence type="ECO:0000313" key="13">
    <source>
        <dbReference type="EMBL" id="SHK11171.1"/>
    </source>
</evidence>
<gene>
    <name evidence="10" type="primary">pdxT</name>
    <name evidence="13" type="ORF">SAMN05443507_108131</name>
</gene>
<dbReference type="SUPFAM" id="SSF52317">
    <property type="entry name" value="Class I glutamine amidotransferase-like"/>
    <property type="match status" value="1"/>
</dbReference>
<dbReference type="InterPro" id="IPR021196">
    <property type="entry name" value="PdxT/SNO_CS"/>
</dbReference>
<comment type="catalytic activity">
    <reaction evidence="7 10">
        <text>L-glutamine + H2O = L-glutamate + NH4(+)</text>
        <dbReference type="Rhea" id="RHEA:15889"/>
        <dbReference type="ChEBI" id="CHEBI:15377"/>
        <dbReference type="ChEBI" id="CHEBI:28938"/>
        <dbReference type="ChEBI" id="CHEBI:29985"/>
        <dbReference type="ChEBI" id="CHEBI:58359"/>
        <dbReference type="EC" id="3.5.1.2"/>
    </reaction>
</comment>
<dbReference type="NCBIfam" id="TIGR03800">
    <property type="entry name" value="PLP_synth_Pdx2"/>
    <property type="match status" value="1"/>
</dbReference>
<evidence type="ECO:0000256" key="6">
    <source>
        <dbReference type="ARBA" id="ARBA00047992"/>
    </source>
</evidence>
<dbReference type="PROSITE" id="PS51273">
    <property type="entry name" value="GATASE_TYPE_1"/>
    <property type="match status" value="1"/>
</dbReference>
<proteinExistence type="inferred from homology"/>
<dbReference type="UniPathway" id="UPA00245"/>
<dbReference type="CDD" id="cd01749">
    <property type="entry name" value="GATase1_PB"/>
    <property type="match status" value="1"/>
</dbReference>
<protein>
    <recommendedName>
        <fullName evidence="10">Pyridoxal 5'-phosphate synthase subunit PdxT</fullName>
        <ecNumber evidence="10">4.3.3.6</ecNumber>
    </recommendedName>
    <alternativeName>
        <fullName evidence="10">Pdx2</fullName>
    </alternativeName>
    <alternativeName>
        <fullName evidence="10">Pyridoxal 5'-phosphate synthase glutaminase subunit</fullName>
        <ecNumber evidence="10">3.5.1.2</ecNumber>
    </alternativeName>
</protein>
<dbReference type="PROSITE" id="PS01236">
    <property type="entry name" value="PDXT_SNO_1"/>
    <property type="match status" value="1"/>
</dbReference>
<comment type="function">
    <text evidence="8 10">Catalyzes the hydrolysis of glutamine to glutamate and ammonia as part of the biosynthesis of pyridoxal 5'-phosphate. The resulting ammonia molecule is channeled to the active site of PdxS.</text>
</comment>
<dbReference type="Gene3D" id="3.40.50.880">
    <property type="match status" value="1"/>
</dbReference>